<dbReference type="PRINTS" id="PR00086">
    <property type="entry name" value="LLDHDRGNASE"/>
</dbReference>
<dbReference type="PANTHER" id="PTHR43128">
    <property type="entry name" value="L-2-HYDROXYCARBOXYLATE DEHYDROGENASE (NAD(P)(+))"/>
    <property type="match status" value="1"/>
</dbReference>
<dbReference type="SUPFAM" id="SSF51735">
    <property type="entry name" value="NAD(P)-binding Rossmann-fold domains"/>
    <property type="match status" value="1"/>
</dbReference>
<evidence type="ECO:0000259" key="7">
    <source>
        <dbReference type="Pfam" id="PF00056"/>
    </source>
</evidence>
<dbReference type="PANTHER" id="PTHR43128:SF16">
    <property type="entry name" value="L-LACTATE DEHYDROGENASE"/>
    <property type="match status" value="1"/>
</dbReference>
<dbReference type="OrthoDB" id="9802969at2"/>
<evidence type="ECO:0000256" key="4">
    <source>
        <dbReference type="PIRSR" id="PIRSR000102-1"/>
    </source>
</evidence>
<gene>
    <name evidence="9" type="primary">ldh</name>
    <name evidence="9" type="ORF">NCTC10184_00080</name>
</gene>
<protein>
    <submittedName>
        <fullName evidence="9">L-lactate dehydrogenase</fullName>
        <ecNumber evidence="9">1.1.1.27</ecNumber>
    </submittedName>
</protein>
<sequence>MKKIVVIGLGNVGITFTTIAVTRGLEAEYVFIDKNENVCEAHAHDLQDMVALMPRNRSTFRKGTFADAKGADVAIITASIPMKNLTDRLALAAENAKLMKHFGDELTKNGFTGVVVVASNPCDVMAAILPYASGIPHHRVISTGTLLDSARLKKFIGEKLNVAADTVQASVLGEHGASAMVAWSTMKIGDSNLQDLISAGVIKKDELDELLVRTVKEGLYIYNLKGNTQFGIGTSLYEITSAVVNDKRLVMNVGVKLPKEYKNAGIYTSIPVIVGKNGYEYLPSKVSFNKDELAAFEKSTTALAKVHKDTLGLIDVDVDFK</sequence>
<name>A0A449B9M4_9BACT</name>
<accession>A0A449B9M4</accession>
<dbReference type="InterPro" id="IPR001557">
    <property type="entry name" value="L-lactate/malate_DH"/>
</dbReference>
<evidence type="ECO:0000256" key="3">
    <source>
        <dbReference type="ARBA" id="ARBA00023027"/>
    </source>
</evidence>
<evidence type="ECO:0000256" key="2">
    <source>
        <dbReference type="ARBA" id="ARBA00023002"/>
    </source>
</evidence>
<keyword evidence="3 5" id="KW-0520">NAD</keyword>
<feature type="domain" description="Lactate/malate dehydrogenase C-terminal" evidence="8">
    <location>
        <begin position="145"/>
        <end position="308"/>
    </location>
</feature>
<feature type="binding site" evidence="5">
    <location>
        <position position="95"/>
    </location>
    <ligand>
        <name>NAD(+)</name>
        <dbReference type="ChEBI" id="CHEBI:57540"/>
    </ligand>
</feature>
<keyword evidence="2 6" id="KW-0560">Oxidoreductase</keyword>
<dbReference type="InterPro" id="IPR015955">
    <property type="entry name" value="Lactate_DH/Glyco_Ohase_4_C"/>
</dbReference>
<dbReference type="GO" id="GO:0004459">
    <property type="term" value="F:L-lactate dehydrogenase (NAD+) activity"/>
    <property type="evidence" value="ECO:0007669"/>
    <property type="project" value="UniProtKB-EC"/>
</dbReference>
<evidence type="ECO:0000313" key="10">
    <source>
        <dbReference type="Proteomes" id="UP000290876"/>
    </source>
</evidence>
<dbReference type="SUPFAM" id="SSF56327">
    <property type="entry name" value="LDH C-terminal domain-like"/>
    <property type="match status" value="1"/>
</dbReference>
<dbReference type="Gene3D" id="3.90.110.10">
    <property type="entry name" value="Lactate dehydrogenase/glycoside hydrolase, family 4, C-terminal"/>
    <property type="match status" value="1"/>
</dbReference>
<evidence type="ECO:0000259" key="8">
    <source>
        <dbReference type="Pfam" id="PF02866"/>
    </source>
</evidence>
<dbReference type="Pfam" id="PF02866">
    <property type="entry name" value="Ldh_1_C"/>
    <property type="match status" value="1"/>
</dbReference>
<dbReference type="Gene3D" id="3.40.50.720">
    <property type="entry name" value="NAD(P)-binding Rossmann-like Domain"/>
    <property type="match status" value="1"/>
</dbReference>
<feature type="active site" description="Proton acceptor" evidence="4">
    <location>
        <position position="175"/>
    </location>
</feature>
<organism evidence="9 10">
    <name type="scientific">Mycoplasmopsis columbinasalis</name>
    <dbReference type="NCBI Taxonomy" id="114880"/>
    <lineage>
        <taxon>Bacteria</taxon>
        <taxon>Bacillati</taxon>
        <taxon>Mycoplasmatota</taxon>
        <taxon>Mycoplasmoidales</taxon>
        <taxon>Metamycoplasmataceae</taxon>
        <taxon>Mycoplasmopsis</taxon>
    </lineage>
</organism>
<feature type="domain" description="Lactate/malate dehydrogenase N-terminal" evidence="7">
    <location>
        <begin position="3"/>
        <end position="141"/>
    </location>
</feature>
<dbReference type="KEGG" id="mcob:NCTC10184_00080"/>
<keyword evidence="10" id="KW-1185">Reference proteome</keyword>
<reference evidence="9 10" key="1">
    <citation type="submission" date="2019-01" db="EMBL/GenBank/DDBJ databases">
        <authorList>
            <consortium name="Pathogen Informatics"/>
        </authorList>
    </citation>
    <scope>NUCLEOTIDE SEQUENCE [LARGE SCALE GENOMIC DNA]</scope>
    <source>
        <strain evidence="9 10">NCTC10184</strain>
    </source>
</reference>
<dbReference type="EMBL" id="LR215043">
    <property type="protein sequence ID" value="VEU77867.1"/>
    <property type="molecule type" value="Genomic_DNA"/>
</dbReference>
<feature type="binding site" evidence="5">
    <location>
        <position position="33"/>
    </location>
    <ligand>
        <name>NAD(+)</name>
        <dbReference type="ChEBI" id="CHEBI:57540"/>
    </ligand>
</feature>
<dbReference type="PIRSF" id="PIRSF000102">
    <property type="entry name" value="Lac_mal_DH"/>
    <property type="match status" value="1"/>
</dbReference>
<dbReference type="RefSeq" id="WP_129622726.1">
    <property type="nucleotide sequence ID" value="NZ_LR215043.1"/>
</dbReference>
<comment type="similarity">
    <text evidence="1">Belongs to the LDH/MDH superfamily. LDH family.</text>
</comment>
<dbReference type="InterPro" id="IPR001236">
    <property type="entry name" value="Lactate/malate_DH_N"/>
</dbReference>
<dbReference type="AlphaFoldDB" id="A0A449B9M4"/>
<evidence type="ECO:0000313" key="9">
    <source>
        <dbReference type="EMBL" id="VEU77867.1"/>
    </source>
</evidence>
<proteinExistence type="inferred from homology"/>
<dbReference type="InterPro" id="IPR036291">
    <property type="entry name" value="NAD(P)-bd_dom_sf"/>
</dbReference>
<evidence type="ECO:0000256" key="5">
    <source>
        <dbReference type="PIRSR" id="PIRSR000102-3"/>
    </source>
</evidence>
<evidence type="ECO:0000256" key="6">
    <source>
        <dbReference type="RuleBase" id="RU003369"/>
    </source>
</evidence>
<dbReference type="InterPro" id="IPR022383">
    <property type="entry name" value="Lactate/malate_DH_C"/>
</dbReference>
<dbReference type="Pfam" id="PF00056">
    <property type="entry name" value="Ldh_1_N"/>
    <property type="match status" value="1"/>
</dbReference>
<feature type="binding site" evidence="5">
    <location>
        <begin position="8"/>
        <end position="13"/>
    </location>
    <ligand>
        <name>NAD(+)</name>
        <dbReference type="ChEBI" id="CHEBI:57540"/>
    </ligand>
</feature>
<dbReference type="Proteomes" id="UP000290876">
    <property type="component" value="Chromosome"/>
</dbReference>
<evidence type="ECO:0000256" key="1">
    <source>
        <dbReference type="ARBA" id="ARBA00006054"/>
    </source>
</evidence>
<dbReference type="EC" id="1.1.1.27" evidence="9"/>
<dbReference type="GO" id="GO:0006089">
    <property type="term" value="P:lactate metabolic process"/>
    <property type="evidence" value="ECO:0007669"/>
    <property type="project" value="TreeGrafter"/>
</dbReference>